<sequence>MELLAQNEGIEVVRVAADWNESGFLLREEGRPPIIGINRKTSPKRQRFTIAHELGHWRLHEGKPLIVDQSVMVNKRNDVSSQASDLQEIQANQFAAALLMPESLVRVRANHSAIEGFRSRDELISRLSSEFDVSTDAMSWRLVNLGILSS</sequence>
<dbReference type="PANTHER" id="PTHR43236">
    <property type="entry name" value="ANTITOXIN HIGA1"/>
    <property type="match status" value="1"/>
</dbReference>
<dbReference type="EMBL" id="MVHR01000005">
    <property type="protein sequence ID" value="ORA75454.1"/>
    <property type="molecule type" value="Genomic_DNA"/>
</dbReference>
<accession>A0A1X0DSS7</accession>
<dbReference type="PANTHER" id="PTHR43236:SF1">
    <property type="entry name" value="BLL7220 PROTEIN"/>
    <property type="match status" value="1"/>
</dbReference>
<dbReference type="AlphaFoldDB" id="A0A1X0DSS7"/>
<proteinExistence type="predicted"/>
<dbReference type="Proteomes" id="UP000192566">
    <property type="component" value="Unassembled WGS sequence"/>
</dbReference>
<feature type="domain" description="IrrE N-terminal-like" evidence="1">
    <location>
        <begin position="7"/>
        <end position="142"/>
    </location>
</feature>
<dbReference type="InterPro" id="IPR052345">
    <property type="entry name" value="Rad_response_metalloprotease"/>
</dbReference>
<evidence type="ECO:0000313" key="2">
    <source>
        <dbReference type="EMBL" id="ORA75454.1"/>
    </source>
</evidence>
<dbReference type="STRING" id="53376.BST25_05920"/>
<gene>
    <name evidence="2" type="ORF">BST25_05920</name>
</gene>
<comment type="caution">
    <text evidence="2">The sequence shown here is derived from an EMBL/GenBank/DDBJ whole genome shotgun (WGS) entry which is preliminary data.</text>
</comment>
<protein>
    <recommendedName>
        <fullName evidence="1">IrrE N-terminal-like domain-containing protein</fullName>
    </recommendedName>
</protein>
<evidence type="ECO:0000259" key="1">
    <source>
        <dbReference type="Pfam" id="PF06114"/>
    </source>
</evidence>
<dbReference type="Pfam" id="PF06114">
    <property type="entry name" value="Peptidase_M78"/>
    <property type="match status" value="1"/>
</dbReference>
<reference evidence="2 3" key="1">
    <citation type="submission" date="2017-02" db="EMBL/GenBank/DDBJ databases">
        <title>The new phylogeny of genus Mycobacterium.</title>
        <authorList>
            <person name="Tortoli E."/>
            <person name="Trovato A."/>
            <person name="Cirillo D.M."/>
        </authorList>
    </citation>
    <scope>NUCLEOTIDE SEQUENCE [LARGE SCALE GENOMIC DNA]</scope>
    <source>
        <strain evidence="2 3">DSM 44471</strain>
    </source>
</reference>
<name>A0A1X0DSS7_MYCHE</name>
<evidence type="ECO:0000313" key="3">
    <source>
        <dbReference type="Proteomes" id="UP000192566"/>
    </source>
</evidence>
<organism evidence="2 3">
    <name type="scientific">Mycobacterium heidelbergense</name>
    <dbReference type="NCBI Taxonomy" id="53376"/>
    <lineage>
        <taxon>Bacteria</taxon>
        <taxon>Bacillati</taxon>
        <taxon>Actinomycetota</taxon>
        <taxon>Actinomycetes</taxon>
        <taxon>Mycobacteriales</taxon>
        <taxon>Mycobacteriaceae</taxon>
        <taxon>Mycobacterium</taxon>
        <taxon>Mycobacterium simiae complex</taxon>
    </lineage>
</organism>
<keyword evidence="3" id="KW-1185">Reference proteome</keyword>
<dbReference type="Gene3D" id="1.10.10.2910">
    <property type="match status" value="1"/>
</dbReference>
<dbReference type="InterPro" id="IPR010359">
    <property type="entry name" value="IrrE_HExxH"/>
</dbReference>